<dbReference type="InterPro" id="IPR036390">
    <property type="entry name" value="WH_DNA-bd_sf"/>
</dbReference>
<proteinExistence type="predicted"/>
<protein>
    <submittedName>
        <fullName evidence="2">Homoprotocatechuate degradation operon regulator HpaR</fullName>
    </submittedName>
</protein>
<dbReference type="GO" id="GO:0003700">
    <property type="term" value="F:DNA-binding transcription factor activity"/>
    <property type="evidence" value="ECO:0007669"/>
    <property type="project" value="InterPro"/>
</dbReference>
<accession>A0A934UUF6</accession>
<dbReference type="RefSeq" id="WP_200113569.1">
    <property type="nucleotide sequence ID" value="NZ_JAEHOH010000002.1"/>
</dbReference>
<dbReference type="EMBL" id="JAEHOH010000002">
    <property type="protein sequence ID" value="MBK0417887.1"/>
    <property type="molecule type" value="Genomic_DNA"/>
</dbReference>
<gene>
    <name evidence="2" type="primary">hpaR</name>
    <name evidence="2" type="ORF">JD276_02405</name>
</gene>
<dbReference type="AlphaFoldDB" id="A0A934UUF6"/>
<dbReference type="PROSITE" id="PS50995">
    <property type="entry name" value="HTH_MARR_2"/>
    <property type="match status" value="1"/>
</dbReference>
<dbReference type="InterPro" id="IPR012712">
    <property type="entry name" value="HpaR/FarR"/>
</dbReference>
<reference evidence="2" key="1">
    <citation type="submission" date="2020-12" db="EMBL/GenBank/DDBJ databases">
        <title>Leucobacter sp. CAS1, isolated from Chromium sludge.</title>
        <authorList>
            <person name="Xu Z."/>
        </authorList>
    </citation>
    <scope>NUCLEOTIDE SEQUENCE</scope>
    <source>
        <strain evidence="2">CSA1</strain>
    </source>
</reference>
<evidence type="ECO:0000313" key="3">
    <source>
        <dbReference type="Proteomes" id="UP000608530"/>
    </source>
</evidence>
<dbReference type="SUPFAM" id="SSF46785">
    <property type="entry name" value="Winged helix' DNA-binding domain"/>
    <property type="match status" value="1"/>
</dbReference>
<dbReference type="PRINTS" id="PR00598">
    <property type="entry name" value="HTHMARR"/>
</dbReference>
<evidence type="ECO:0000259" key="1">
    <source>
        <dbReference type="PROSITE" id="PS50995"/>
    </source>
</evidence>
<dbReference type="GO" id="GO:0006950">
    <property type="term" value="P:response to stress"/>
    <property type="evidence" value="ECO:0007669"/>
    <property type="project" value="TreeGrafter"/>
</dbReference>
<comment type="caution">
    <text evidence="2">The sequence shown here is derived from an EMBL/GenBank/DDBJ whole genome shotgun (WGS) entry which is preliminary data.</text>
</comment>
<keyword evidence="3" id="KW-1185">Reference proteome</keyword>
<dbReference type="GO" id="GO:0003677">
    <property type="term" value="F:DNA binding"/>
    <property type="evidence" value="ECO:0007669"/>
    <property type="project" value="InterPro"/>
</dbReference>
<dbReference type="Proteomes" id="UP000608530">
    <property type="component" value="Unassembled WGS sequence"/>
</dbReference>
<feature type="domain" description="HTH marR-type" evidence="1">
    <location>
        <begin position="1"/>
        <end position="137"/>
    </location>
</feature>
<dbReference type="Pfam" id="PF01047">
    <property type="entry name" value="MarR"/>
    <property type="match status" value="1"/>
</dbReference>
<dbReference type="NCBIfam" id="TIGR02337">
    <property type="entry name" value="HpaR"/>
    <property type="match status" value="1"/>
</dbReference>
<dbReference type="InterPro" id="IPR039422">
    <property type="entry name" value="MarR/SlyA-like"/>
</dbReference>
<dbReference type="GO" id="GO:0045892">
    <property type="term" value="P:negative regulation of DNA-templated transcription"/>
    <property type="evidence" value="ECO:0007669"/>
    <property type="project" value="InterPro"/>
</dbReference>
<evidence type="ECO:0000313" key="2">
    <source>
        <dbReference type="EMBL" id="MBK0417887.1"/>
    </source>
</evidence>
<dbReference type="InterPro" id="IPR036388">
    <property type="entry name" value="WH-like_DNA-bd_sf"/>
</dbReference>
<dbReference type="PANTHER" id="PTHR33164">
    <property type="entry name" value="TRANSCRIPTIONAL REGULATOR, MARR FAMILY"/>
    <property type="match status" value="1"/>
</dbReference>
<name>A0A934UUF6_9MICO</name>
<dbReference type="SMART" id="SM00347">
    <property type="entry name" value="HTH_MARR"/>
    <property type="match status" value="1"/>
</dbReference>
<sequence length="145" mass="16314">MREIAEMLPLQFLQAREVMMQRFRPILHAAGFTETQWRVLRVVHAHGSVTFSELSEESVISKPSLSRILANLESRRFLQRTNGEEDQRQVHLSLTAAGSELVASLGPDIEQEYERISQQIGGDPLVELSEALSTFVDSLRSAHDG</sequence>
<dbReference type="Gene3D" id="1.10.10.10">
    <property type="entry name" value="Winged helix-like DNA-binding domain superfamily/Winged helix DNA-binding domain"/>
    <property type="match status" value="1"/>
</dbReference>
<dbReference type="InterPro" id="IPR000835">
    <property type="entry name" value="HTH_MarR-typ"/>
</dbReference>
<organism evidence="2 3">
    <name type="scientific">Leucobacter chromiisoli</name>
    <dbReference type="NCBI Taxonomy" id="2796471"/>
    <lineage>
        <taxon>Bacteria</taxon>
        <taxon>Bacillati</taxon>
        <taxon>Actinomycetota</taxon>
        <taxon>Actinomycetes</taxon>
        <taxon>Micrococcales</taxon>
        <taxon>Microbacteriaceae</taxon>
        <taxon>Leucobacter</taxon>
    </lineage>
</organism>
<dbReference type="PANTHER" id="PTHR33164:SF13">
    <property type="entry name" value="4-HYDROXYPHENYLACETATE CATABOLISM PROTEIN"/>
    <property type="match status" value="1"/>
</dbReference>